<reference evidence="2" key="1">
    <citation type="submission" date="2024-06" db="UniProtKB">
        <authorList>
            <consortium name="RefSeq"/>
        </authorList>
    </citation>
    <scope>NUCLEOTIDE SEQUENCE [LARGE SCALE GENOMIC DNA]</scope>
    <source>
        <strain evidence="2">MV2-25</strain>
    </source>
</reference>
<feature type="region of interest" description="Disordered" evidence="1">
    <location>
        <begin position="114"/>
        <end position="148"/>
    </location>
</feature>
<name>A0A6I8UNA5_DROPS</name>
<feature type="compositionally biased region" description="Polar residues" evidence="1">
    <location>
        <begin position="163"/>
        <end position="175"/>
    </location>
</feature>
<evidence type="ECO:0000313" key="2">
    <source>
        <dbReference type="Proteomes" id="UP000001819"/>
    </source>
</evidence>
<feature type="compositionally biased region" description="Polar residues" evidence="1">
    <location>
        <begin position="631"/>
        <end position="643"/>
    </location>
</feature>
<keyword evidence="2" id="KW-1185">Reference proteome</keyword>
<feature type="region of interest" description="Disordered" evidence="1">
    <location>
        <begin position="163"/>
        <end position="220"/>
    </location>
</feature>
<feature type="compositionally biased region" description="Pro residues" evidence="1">
    <location>
        <begin position="661"/>
        <end position="672"/>
    </location>
</feature>
<dbReference type="InParanoid" id="A0A6I8UNA5"/>
<dbReference type="KEGG" id="dpo:4800979"/>
<feature type="compositionally biased region" description="Basic and acidic residues" evidence="1">
    <location>
        <begin position="134"/>
        <end position="148"/>
    </location>
</feature>
<gene>
    <name evidence="3" type="primary">LOC4800979</name>
</gene>
<feature type="region of interest" description="Disordered" evidence="1">
    <location>
        <begin position="601"/>
        <end position="686"/>
    </location>
</feature>
<dbReference type="AlphaFoldDB" id="A0A6I8UNA5"/>
<feature type="compositionally biased region" description="Polar residues" evidence="1">
    <location>
        <begin position="197"/>
        <end position="208"/>
    </location>
</feature>
<dbReference type="RefSeq" id="XP_001358160.4">
    <property type="nucleotide sequence ID" value="XM_001358123.4"/>
</dbReference>
<feature type="region of interest" description="Disordered" evidence="1">
    <location>
        <begin position="927"/>
        <end position="954"/>
    </location>
</feature>
<organism evidence="2 3">
    <name type="scientific">Drosophila pseudoobscura pseudoobscura</name>
    <name type="common">Fruit fly</name>
    <dbReference type="NCBI Taxonomy" id="46245"/>
    <lineage>
        <taxon>Eukaryota</taxon>
        <taxon>Metazoa</taxon>
        <taxon>Ecdysozoa</taxon>
        <taxon>Arthropoda</taxon>
        <taxon>Hexapoda</taxon>
        <taxon>Insecta</taxon>
        <taxon>Pterygota</taxon>
        <taxon>Neoptera</taxon>
        <taxon>Endopterygota</taxon>
        <taxon>Diptera</taxon>
        <taxon>Brachycera</taxon>
        <taxon>Muscomorpha</taxon>
        <taxon>Ephydroidea</taxon>
        <taxon>Drosophilidae</taxon>
        <taxon>Drosophila</taxon>
        <taxon>Sophophora</taxon>
    </lineage>
</organism>
<proteinExistence type="predicted"/>
<protein>
    <submittedName>
        <fullName evidence="3">Uncharacterized protein</fullName>
    </submittedName>
</protein>
<evidence type="ECO:0000313" key="3">
    <source>
        <dbReference type="RefSeq" id="XP_001358160.4"/>
    </source>
</evidence>
<feature type="region of interest" description="Disordered" evidence="1">
    <location>
        <begin position="474"/>
        <end position="495"/>
    </location>
</feature>
<feature type="compositionally biased region" description="Polar residues" evidence="1">
    <location>
        <begin position="673"/>
        <end position="684"/>
    </location>
</feature>
<accession>A0A6I8UNA5</accession>
<sequence length="954" mass="108053">MIYKTSAGKVTILYSCLVEDIRVYFLKENEMSEWSNLQHVPRAVFICCCFFLLLSIPAAANYQGEPQETMKDGHHRQETDTWRRRLDDVVGDSRMIHTQRLYAAYRDRLRRNQEIKERDSEDSLQSAQYVGRLDTTKSKEEEEEPVDAKKPVGMLILKMDNAPSQLEASVNTTSKAAHKEESEDQPNRIYIEEAAQQPVTVPASNRNPESSSKSLKESLTKSGMHGLSALTELLNVIDRLKESDIVSDLAKKISDEMEHRLWSNSSLFADSLHGPFGLASDERLNELLDEVDPQRTATRFKHILKNLKKRRLTDHPGGLYDDYQKIFSQALGDQKYPRQYPARSKVEVPMEDDYMRRTIGFNPCRCDNSRPAMLAADQGQVQAKKQFKQKVADKLPSRENNYMKSLETFLKMNKENQFNGGLKPYYLPKSKNRQLIWNEVPLIRPGLSPEAHKLKAESAKKTHLRNEIQKLKAQDSRDFKARPKTHPAPAKDLAPGLHRHDIIDGLSAIKQSPFNNLFDEYQRQMERLRQSFQYEQPDHPAFKRFAVNNLYPVQPLTPVPFPEALIHRGGMGSAPQMGGNMINNMASQMNISPLEMAQRIVGSNGSPASGQGQGSNSMGSDGRMGFPSGYDSFQGQSGNQISNGHVPYHKSSKLATQETPPQDPPAQEPPTQKPSKNVSSTQDPANIAPVLEKILQRLETMQKGKCGNETVAEEDFKDLPCCFTDPADGTPCDISGSWESLVLGVRINIRTPKNKKLFATTEEKKQTCINPKHGKSRRQCVKINQSQLKEKADTKKEELLHSGLMINVSVQETVPPRAHVLLENITDWDFSGHALRTMGGPVSLSFRKQKSNLVGNFVGYCRTCGCVDTIFGSWTFCQPSRDCQDITMSIVDRRDLLRRYSLDEKRMNRYKEQLYLGSKFAQKERERMEAEIGNYEKPTPPPQLQQGDLPCGYL</sequence>
<dbReference type="Proteomes" id="UP000001819">
    <property type="component" value="Chromosome 2"/>
</dbReference>
<reference evidence="3" key="2">
    <citation type="submission" date="2025-08" db="UniProtKB">
        <authorList>
            <consortium name="RefSeq"/>
        </authorList>
    </citation>
    <scope>IDENTIFICATION</scope>
    <source>
        <strain evidence="3">MV-25-SWS-2005</strain>
        <tissue evidence="3">Whole body</tissue>
    </source>
</reference>
<evidence type="ECO:0000256" key="1">
    <source>
        <dbReference type="SAM" id="MobiDB-lite"/>
    </source>
</evidence>